<feature type="region of interest" description="Disordered" evidence="7">
    <location>
        <begin position="1"/>
        <end position="30"/>
    </location>
</feature>
<dbReference type="InterPro" id="IPR003593">
    <property type="entry name" value="AAA+_ATPase"/>
</dbReference>
<dbReference type="PATRIC" id="fig|742742.3.peg.1053"/>
<dbReference type="SUPFAM" id="SSF52540">
    <property type="entry name" value="P-loop containing nucleoside triphosphate hydrolases"/>
    <property type="match status" value="1"/>
</dbReference>
<dbReference type="GO" id="GO:0016887">
    <property type="term" value="F:ATP hydrolysis activity"/>
    <property type="evidence" value="ECO:0007669"/>
    <property type="project" value="InterPro"/>
</dbReference>
<evidence type="ECO:0000256" key="1">
    <source>
        <dbReference type="ARBA" id="ARBA00004202"/>
    </source>
</evidence>
<dbReference type="STRING" id="742742.HMPREF9452_01088"/>
<feature type="domain" description="ABC transporter" evidence="8">
    <location>
        <begin position="33"/>
        <end position="288"/>
    </location>
</feature>
<evidence type="ECO:0000313" key="10">
    <source>
        <dbReference type="Proteomes" id="UP000004830"/>
    </source>
</evidence>
<dbReference type="OrthoDB" id="3175865at2"/>
<organism evidence="9 10">
    <name type="scientific">Collinsella tanakaei YIT 12063</name>
    <dbReference type="NCBI Taxonomy" id="742742"/>
    <lineage>
        <taxon>Bacteria</taxon>
        <taxon>Bacillati</taxon>
        <taxon>Actinomycetota</taxon>
        <taxon>Coriobacteriia</taxon>
        <taxon>Coriobacteriales</taxon>
        <taxon>Coriobacteriaceae</taxon>
        <taxon>Collinsella</taxon>
    </lineage>
</organism>
<dbReference type="Pfam" id="PF00005">
    <property type="entry name" value="ABC_tran"/>
    <property type="match status" value="1"/>
</dbReference>
<evidence type="ECO:0000256" key="4">
    <source>
        <dbReference type="ARBA" id="ARBA00022741"/>
    </source>
</evidence>
<dbReference type="PANTHER" id="PTHR43166">
    <property type="entry name" value="AMINO ACID IMPORT ATP-BINDING PROTEIN"/>
    <property type="match status" value="1"/>
</dbReference>
<evidence type="ECO:0000256" key="5">
    <source>
        <dbReference type="ARBA" id="ARBA00022840"/>
    </source>
</evidence>
<dbReference type="GeneID" id="62758816"/>
<keyword evidence="5" id="KW-0067">ATP-binding</keyword>
<dbReference type="GO" id="GO:0015424">
    <property type="term" value="F:ABC-type amino acid transporter activity"/>
    <property type="evidence" value="ECO:0007669"/>
    <property type="project" value="InterPro"/>
</dbReference>
<keyword evidence="4" id="KW-0547">Nucleotide-binding</keyword>
<keyword evidence="2" id="KW-0813">Transport</keyword>
<evidence type="ECO:0000259" key="8">
    <source>
        <dbReference type="PROSITE" id="PS50893"/>
    </source>
</evidence>
<dbReference type="SMART" id="SM00382">
    <property type="entry name" value="AAA"/>
    <property type="match status" value="1"/>
</dbReference>
<protein>
    <recommendedName>
        <fullName evidence="8">ABC transporter domain-containing protein</fullName>
    </recommendedName>
</protein>
<sequence length="293" mass="31344">MERMNTGVQPAAKVASQPAGAAAPQSASQRPVVRLEHARKAFGGNQVLNDISLSVSPGEVVAIIGPSGGGKSTLLRCMTLLERLDGGGLWYGGFSAGEDGELAVARPASGDPRGRAVYGDKGALAQARQRFGLVFQSFNLFPHMSVMRNIMDAPLVVQKRERAEVERQARGLVQKMGLAGCEDKVPCQLSGGQQQRASIARALAMNPQVLYFDEPTSALDPELTGEVLKVLKQLAAEDTTMIVVTHEMAFARDVADRVVFMDGGVIVEEGPAEQVMDAPAHERTREFLSRFSG</sequence>
<evidence type="ECO:0000256" key="2">
    <source>
        <dbReference type="ARBA" id="ARBA00022448"/>
    </source>
</evidence>
<dbReference type="InterPro" id="IPR017871">
    <property type="entry name" value="ABC_transporter-like_CS"/>
</dbReference>
<dbReference type="RefSeq" id="WP_009141123.1">
    <property type="nucleotide sequence ID" value="NZ_JH126469.1"/>
</dbReference>
<proteinExistence type="predicted"/>
<comment type="caution">
    <text evidence="9">The sequence shown here is derived from an EMBL/GenBank/DDBJ whole genome shotgun (WGS) entry which is preliminary data.</text>
</comment>
<keyword evidence="3" id="KW-1003">Cell membrane</keyword>
<dbReference type="AlphaFoldDB" id="G1WIC5"/>
<dbReference type="PANTHER" id="PTHR43166:SF35">
    <property type="entry name" value="L-CYSTINE IMPORT ATP-BINDING PROTEIN TCYN"/>
    <property type="match status" value="1"/>
</dbReference>
<evidence type="ECO:0000256" key="7">
    <source>
        <dbReference type="SAM" id="MobiDB-lite"/>
    </source>
</evidence>
<dbReference type="InterPro" id="IPR050086">
    <property type="entry name" value="MetN_ABC_transporter-like"/>
</dbReference>
<evidence type="ECO:0000256" key="6">
    <source>
        <dbReference type="ARBA" id="ARBA00023136"/>
    </source>
</evidence>
<name>G1WIC5_9ACTN</name>
<dbReference type="PIRSF" id="PIRSF039085">
    <property type="entry name" value="ABC_ATPase_HisP"/>
    <property type="match status" value="1"/>
</dbReference>
<dbReference type="HOGENOM" id="CLU_000604_1_22_11"/>
<evidence type="ECO:0000256" key="3">
    <source>
        <dbReference type="ARBA" id="ARBA00022475"/>
    </source>
</evidence>
<gene>
    <name evidence="9" type="ORF">HMPREF9452_01088</name>
</gene>
<comment type="subcellular location">
    <subcellularLocation>
        <location evidence="1">Cell membrane</location>
        <topology evidence="1">Peripheral membrane protein</topology>
    </subcellularLocation>
</comment>
<dbReference type="PROSITE" id="PS50893">
    <property type="entry name" value="ABC_TRANSPORTER_2"/>
    <property type="match status" value="1"/>
</dbReference>
<dbReference type="InterPro" id="IPR030679">
    <property type="entry name" value="ABC_ATPase_HisP-typ"/>
</dbReference>
<dbReference type="Gene3D" id="3.40.50.300">
    <property type="entry name" value="P-loop containing nucleotide triphosphate hydrolases"/>
    <property type="match status" value="1"/>
</dbReference>
<dbReference type="EMBL" id="ADLS01000012">
    <property type="protein sequence ID" value="EGX71188.1"/>
    <property type="molecule type" value="Genomic_DNA"/>
</dbReference>
<dbReference type="GO" id="GO:0005524">
    <property type="term" value="F:ATP binding"/>
    <property type="evidence" value="ECO:0007669"/>
    <property type="project" value="UniProtKB-KW"/>
</dbReference>
<dbReference type="eggNOG" id="COG1126">
    <property type="taxonomic scope" value="Bacteria"/>
</dbReference>
<reference evidence="9 10" key="1">
    <citation type="submission" date="2011-06" db="EMBL/GenBank/DDBJ databases">
        <title>The Genome Sequence of Collinsella tanakaei YIT 12063.</title>
        <authorList>
            <consortium name="The Broad Institute Genome Sequencing Platform"/>
            <person name="Earl A."/>
            <person name="Ward D."/>
            <person name="Feldgarden M."/>
            <person name="Gevers D."/>
            <person name="Morotomi M."/>
            <person name="Young S.K."/>
            <person name="Zeng Q."/>
            <person name="Gargeya S."/>
            <person name="Fitzgerald M."/>
            <person name="Haas B."/>
            <person name="Abouelleil A."/>
            <person name="Alvarado L."/>
            <person name="Arachchi H.M."/>
            <person name="Berlin A."/>
            <person name="Brown A."/>
            <person name="Chapman S.B."/>
            <person name="Chen Z."/>
            <person name="Dunbar C."/>
            <person name="Freedman E."/>
            <person name="Gearin G."/>
            <person name="Gellesch M."/>
            <person name="Goldberg J."/>
            <person name="Griggs A."/>
            <person name="Gujja S."/>
            <person name="Heiman D."/>
            <person name="Howarth C."/>
            <person name="Larson L."/>
            <person name="Lui A."/>
            <person name="MacDonald P.J.P."/>
            <person name="Mehta T."/>
            <person name="Montmayeur A."/>
            <person name="Murphy C."/>
            <person name="Neiman D."/>
            <person name="Pearson M."/>
            <person name="Priest M."/>
            <person name="Roberts A."/>
            <person name="Saif S."/>
            <person name="Shea T."/>
            <person name="Shenoy N."/>
            <person name="Sisk P."/>
            <person name="Stolte C."/>
            <person name="Sykes S."/>
            <person name="Wortman J."/>
            <person name="Nusbaum C."/>
            <person name="Birren B."/>
        </authorList>
    </citation>
    <scope>NUCLEOTIDE SEQUENCE [LARGE SCALE GENOMIC DNA]</scope>
    <source>
        <strain evidence="9 10">YIT 12063</strain>
    </source>
</reference>
<dbReference type="GO" id="GO:0005886">
    <property type="term" value="C:plasma membrane"/>
    <property type="evidence" value="ECO:0007669"/>
    <property type="project" value="UniProtKB-SubCell"/>
</dbReference>
<dbReference type="Proteomes" id="UP000004830">
    <property type="component" value="Unassembled WGS sequence"/>
</dbReference>
<dbReference type="InterPro" id="IPR003439">
    <property type="entry name" value="ABC_transporter-like_ATP-bd"/>
</dbReference>
<dbReference type="InterPro" id="IPR027417">
    <property type="entry name" value="P-loop_NTPase"/>
</dbReference>
<dbReference type="PROSITE" id="PS00211">
    <property type="entry name" value="ABC_TRANSPORTER_1"/>
    <property type="match status" value="1"/>
</dbReference>
<keyword evidence="6" id="KW-0472">Membrane</keyword>
<keyword evidence="10" id="KW-1185">Reference proteome</keyword>
<evidence type="ECO:0000313" key="9">
    <source>
        <dbReference type="EMBL" id="EGX71188.1"/>
    </source>
</evidence>
<feature type="compositionally biased region" description="Low complexity" evidence="7">
    <location>
        <begin position="10"/>
        <end position="29"/>
    </location>
</feature>
<accession>G1WIC5</accession>